<sequence>MIPDYSIELCFRNDQRERVRAHFAQWCDPDHRHLVEEAKFDNRSWDAEICLLAPSDASAEQLHGLRKLADGSTLCGIIDFTYAPQAQYIRAADCFSIEIWPRTKRLQFIFFSSMKFRTALVDILKECHGMYGLIVYESSFPIIFWTSDQGRINDDRPERTSDRLLVPAELYME</sequence>
<gene>
    <name evidence="1" type="ORF">C5Y83_07395</name>
</gene>
<dbReference type="AlphaFoldDB" id="A0A2S8G0B6"/>
<organism evidence="1 2">
    <name type="scientific">Blastopirellula marina</name>
    <dbReference type="NCBI Taxonomy" id="124"/>
    <lineage>
        <taxon>Bacteria</taxon>
        <taxon>Pseudomonadati</taxon>
        <taxon>Planctomycetota</taxon>
        <taxon>Planctomycetia</taxon>
        <taxon>Pirellulales</taxon>
        <taxon>Pirellulaceae</taxon>
        <taxon>Blastopirellula</taxon>
    </lineage>
</organism>
<evidence type="ECO:0000313" key="2">
    <source>
        <dbReference type="Proteomes" id="UP000238322"/>
    </source>
</evidence>
<dbReference type="EMBL" id="PUHY01000005">
    <property type="protein sequence ID" value="PQO37760.1"/>
    <property type="molecule type" value="Genomic_DNA"/>
</dbReference>
<dbReference type="Proteomes" id="UP000238322">
    <property type="component" value="Unassembled WGS sequence"/>
</dbReference>
<comment type="caution">
    <text evidence="1">The sequence shown here is derived from an EMBL/GenBank/DDBJ whole genome shotgun (WGS) entry which is preliminary data.</text>
</comment>
<reference evidence="1 2" key="1">
    <citation type="submission" date="2018-02" db="EMBL/GenBank/DDBJ databases">
        <title>Comparative genomes isolates from brazilian mangrove.</title>
        <authorList>
            <person name="Araujo J.E."/>
            <person name="Taketani R.G."/>
            <person name="Silva M.C.P."/>
            <person name="Loureco M.V."/>
            <person name="Andreote F.D."/>
        </authorList>
    </citation>
    <scope>NUCLEOTIDE SEQUENCE [LARGE SCALE GENOMIC DNA]</scope>
    <source>
        <strain evidence="1 2">Hex-1 MGV</strain>
    </source>
</reference>
<evidence type="ECO:0000313" key="1">
    <source>
        <dbReference type="EMBL" id="PQO37760.1"/>
    </source>
</evidence>
<name>A0A2S8G0B6_9BACT</name>
<proteinExistence type="predicted"/>
<dbReference type="RefSeq" id="WP_105329009.1">
    <property type="nucleotide sequence ID" value="NZ_PUHY01000005.1"/>
</dbReference>
<accession>A0A2S8G0B6</accession>
<protein>
    <submittedName>
        <fullName evidence="1">Uncharacterized protein</fullName>
    </submittedName>
</protein>